<reference evidence="1 2" key="1">
    <citation type="journal article" date="2020" name="Phytopathology">
        <title>Genome Sequence Resources of Colletotrichum truncatum, C. plurivorum, C. musicola, and C. sojae: Four Species Pathogenic to Soybean (Glycine max).</title>
        <authorList>
            <person name="Rogerio F."/>
            <person name="Boufleur T.R."/>
            <person name="Ciampi-Guillardi M."/>
            <person name="Sukno S.A."/>
            <person name="Thon M.R."/>
            <person name="Massola Junior N.S."/>
            <person name="Baroncelli R."/>
        </authorList>
    </citation>
    <scope>NUCLEOTIDE SEQUENCE [LARGE SCALE GENOMIC DNA]</scope>
    <source>
        <strain evidence="1 2">CMES1059</strain>
    </source>
</reference>
<keyword evidence="2" id="KW-1185">Reference proteome</keyword>
<name>A0ACC3YD66_COLTU</name>
<evidence type="ECO:0000313" key="1">
    <source>
        <dbReference type="EMBL" id="KAL0929808.1"/>
    </source>
</evidence>
<evidence type="ECO:0000313" key="2">
    <source>
        <dbReference type="Proteomes" id="UP000805649"/>
    </source>
</evidence>
<proteinExistence type="predicted"/>
<gene>
    <name evidence="1" type="ORF">CTRU02_215238</name>
</gene>
<sequence>MIESSWFILQTSLNHLVNHDSSVLALAVSHDSIFVGTQDGEIVVWALGTFEEKYRVQAHKRSIMCLFLSDDDSLLCSSATDPIVNVWEAHMMTRLYEIYSPHDSFGDIFSVAYSSQHDTIYFGSQNTTIQWCSLRDPQRIVRQDSSSHPDRRNHRFFDSRGVTGGSIPRSTDERYTLVPRAQTVLETDRRACTFYAHYGYVFCMILTQGATDLVEPEDDVLISGGGDGTIKVWRLGGQGIGPHGMHNGLEELMALGEDDGESVMSLAIDGSTLCSGKLDGIIEFWDLNTKQKLRVVKAHASDVTSLHIGCGYLWSASYDGTASKHNIAHHDDYGPGSLESSGHAYQPLTQFRAHEGKVLATAIASYQDHQLYITGANDNNVAVWEVKDRPLSEHRSSEQKEDEMIASLGEFMSHKTISSSQESAQDFRRGAGFLYNLFRLQGATVDMLVTDNRQHQPVVFAKFNGSLGPPEKRKRILFYGHYDVAATMADDKTDIESADPFQLRGMNGYLYGKGVSTNKGPIISALYAVKDLMETKELYSDIIFLIAGDETTGSRGFREIVQRNKAKIGHIDYILLSNGYWLDDKTPCLTYGLRGVLHATVCVSSKTYNLHSGVNGSYIATEPWTDLMLVLSNLKGPHNKILLPGFYDGILPLTRAEETRYDKITLLLSSKSRDAANLKTSLIANGQEPSLTIHDFKLSRPQNSLGRSHACAHISFELVPGQEVDEVARALKVYLEKKFHTLESDNQLSLQTDIVKEPWLGDPSSHIFQTLEGAVLDVWDSTFDHQLGVANGDDLRVLDAGNFKLNGGYTQEFYKGNGNYRKSTKPLYIRGDGSIAATRFLEKEFNAPAAHLPCGQASDGEHSGTERIRVLNLFKSREILSHVFQKL</sequence>
<dbReference type="Proteomes" id="UP000805649">
    <property type="component" value="Unassembled WGS sequence"/>
</dbReference>
<comment type="caution">
    <text evidence="1">The sequence shown here is derived from an EMBL/GenBank/DDBJ whole genome shotgun (WGS) entry which is preliminary data.</text>
</comment>
<protein>
    <submittedName>
        <fullName evidence="1">WD repeat-containing protein</fullName>
    </submittedName>
</protein>
<accession>A0ACC3YD66</accession>
<organism evidence="1 2">
    <name type="scientific">Colletotrichum truncatum</name>
    <name type="common">Anthracnose fungus</name>
    <name type="synonym">Colletotrichum capsici</name>
    <dbReference type="NCBI Taxonomy" id="5467"/>
    <lineage>
        <taxon>Eukaryota</taxon>
        <taxon>Fungi</taxon>
        <taxon>Dikarya</taxon>
        <taxon>Ascomycota</taxon>
        <taxon>Pezizomycotina</taxon>
        <taxon>Sordariomycetes</taxon>
        <taxon>Hypocreomycetidae</taxon>
        <taxon>Glomerellales</taxon>
        <taxon>Glomerellaceae</taxon>
        <taxon>Colletotrichum</taxon>
        <taxon>Colletotrichum truncatum species complex</taxon>
    </lineage>
</organism>
<dbReference type="EMBL" id="VUJX02000014">
    <property type="protein sequence ID" value="KAL0929808.1"/>
    <property type="molecule type" value="Genomic_DNA"/>
</dbReference>